<evidence type="ECO:0000313" key="5">
    <source>
        <dbReference type="Proteomes" id="UP000183794"/>
    </source>
</evidence>
<keyword evidence="2" id="KW-0067">ATP-binding</keyword>
<organism evidence="4 5">
    <name type="scientific">Moritella viscosa</name>
    <dbReference type="NCBI Taxonomy" id="80854"/>
    <lineage>
        <taxon>Bacteria</taxon>
        <taxon>Pseudomonadati</taxon>
        <taxon>Pseudomonadota</taxon>
        <taxon>Gammaproteobacteria</taxon>
        <taxon>Alteromonadales</taxon>
        <taxon>Moritellaceae</taxon>
        <taxon>Moritella</taxon>
    </lineage>
</organism>
<dbReference type="Gene3D" id="3.40.50.300">
    <property type="entry name" value="P-loop containing nucleotide triphosphate hydrolases"/>
    <property type="match status" value="1"/>
</dbReference>
<reference evidence="4 5" key="1">
    <citation type="submission" date="2016-11" db="EMBL/GenBank/DDBJ databases">
        <authorList>
            <person name="Jaros S."/>
            <person name="Januszkiewicz K."/>
            <person name="Wedrychowicz H."/>
        </authorList>
    </citation>
    <scope>NUCLEOTIDE SEQUENCE [LARGE SCALE GENOMIC DNA]</scope>
    <source>
        <strain evidence="4">NVI 5450</strain>
    </source>
</reference>
<dbReference type="RefSeq" id="WP_075498114.1">
    <property type="nucleotide sequence ID" value="NZ_CAWRBC010000016.1"/>
</dbReference>
<evidence type="ECO:0000259" key="3">
    <source>
        <dbReference type="Pfam" id="PF06414"/>
    </source>
</evidence>
<dbReference type="InterPro" id="IPR010488">
    <property type="entry name" value="Zeta_toxin_domain"/>
</dbReference>
<name>A0A1L0AJN4_9GAMM</name>
<dbReference type="Pfam" id="PF06414">
    <property type="entry name" value="Zeta_toxin"/>
    <property type="match status" value="1"/>
</dbReference>
<gene>
    <name evidence="4" type="ORF">NVI5450_0781</name>
</gene>
<evidence type="ECO:0000256" key="1">
    <source>
        <dbReference type="ARBA" id="ARBA00022741"/>
    </source>
</evidence>
<protein>
    <submittedName>
        <fullName evidence="4">AAA ATPase</fullName>
    </submittedName>
</protein>
<accession>A0A1L0AJN4</accession>
<dbReference type="OrthoDB" id="6421666at2"/>
<dbReference type="AlphaFoldDB" id="A0A1L0AJN4"/>
<dbReference type="SUPFAM" id="SSF52540">
    <property type="entry name" value="P-loop containing nucleoside triphosphate hydrolases"/>
    <property type="match status" value="1"/>
</dbReference>
<dbReference type="GO" id="GO:0016301">
    <property type="term" value="F:kinase activity"/>
    <property type="evidence" value="ECO:0007669"/>
    <property type="project" value="InterPro"/>
</dbReference>
<proteinExistence type="predicted"/>
<feature type="domain" description="Zeta toxin" evidence="3">
    <location>
        <begin position="24"/>
        <end position="209"/>
    </location>
</feature>
<evidence type="ECO:0000256" key="2">
    <source>
        <dbReference type="ARBA" id="ARBA00022840"/>
    </source>
</evidence>
<dbReference type="EMBL" id="FPLD01000026">
    <property type="protein sequence ID" value="SGY87670.1"/>
    <property type="molecule type" value="Genomic_DNA"/>
</dbReference>
<dbReference type="GO" id="GO:0005524">
    <property type="term" value="F:ATP binding"/>
    <property type="evidence" value="ECO:0007669"/>
    <property type="project" value="UniProtKB-KW"/>
</dbReference>
<evidence type="ECO:0000313" key="4">
    <source>
        <dbReference type="EMBL" id="SGY87670.1"/>
    </source>
</evidence>
<dbReference type="InterPro" id="IPR027417">
    <property type="entry name" value="P-loop_NTPase"/>
</dbReference>
<keyword evidence="1" id="KW-0547">Nucleotide-binding</keyword>
<sequence>MSDKIISDAIAFAKKNRTAIARRLTDKKKYPPEENPVSVFMAGSPGAGKTEVSKYLVEDLGGNIIRLDPDELREQFPDYNGSNSSLFQRGITPIVEKVLDLLFQNDQSFFLDGTLSNLSIAQRNIDRALKRNRGVLIIFVYQEPELAWEFVQAREKIEGRKILPETFVEQFFGSQNVVDEIKKKYEKQVRVDLLIKNNDGSVRKYHANIQIIDHHLKVKRTREDVKALVLSNNKPSDSHLIA</sequence>
<dbReference type="Proteomes" id="UP000183794">
    <property type="component" value="Unassembled WGS sequence"/>
</dbReference>